<sequence>WDRRFPRLSRPAFRTCRRETRPQCRTNRQQAV</sequence>
<proteinExistence type="predicted"/>
<evidence type="ECO:0000313" key="1">
    <source>
        <dbReference type="EMBL" id="SVB88665.1"/>
    </source>
</evidence>
<dbReference type="AlphaFoldDB" id="A0A382HNJ5"/>
<accession>A0A382HNJ5</accession>
<feature type="non-terminal residue" evidence="1">
    <location>
        <position position="1"/>
    </location>
</feature>
<reference evidence="1" key="1">
    <citation type="submission" date="2018-05" db="EMBL/GenBank/DDBJ databases">
        <authorList>
            <person name="Lanie J.A."/>
            <person name="Ng W.-L."/>
            <person name="Kazmierczak K.M."/>
            <person name="Andrzejewski T.M."/>
            <person name="Davidsen T.M."/>
            <person name="Wayne K.J."/>
            <person name="Tettelin H."/>
            <person name="Glass J.I."/>
            <person name="Rusch D."/>
            <person name="Podicherti R."/>
            <person name="Tsui H.-C.T."/>
            <person name="Winkler M.E."/>
        </authorList>
    </citation>
    <scope>NUCLEOTIDE SEQUENCE</scope>
</reference>
<dbReference type="EMBL" id="UINC01062238">
    <property type="protein sequence ID" value="SVB88665.1"/>
    <property type="molecule type" value="Genomic_DNA"/>
</dbReference>
<name>A0A382HNJ5_9ZZZZ</name>
<feature type="non-terminal residue" evidence="1">
    <location>
        <position position="32"/>
    </location>
</feature>
<protein>
    <submittedName>
        <fullName evidence="1">Uncharacterized protein</fullName>
    </submittedName>
</protein>
<organism evidence="1">
    <name type="scientific">marine metagenome</name>
    <dbReference type="NCBI Taxonomy" id="408172"/>
    <lineage>
        <taxon>unclassified sequences</taxon>
        <taxon>metagenomes</taxon>
        <taxon>ecological metagenomes</taxon>
    </lineage>
</organism>
<gene>
    <name evidence="1" type="ORF">METZ01_LOCUS241519</name>
</gene>